<organism evidence="1 2">
    <name type="scientific">Geomonas propionica</name>
    <dbReference type="NCBI Taxonomy" id="2798582"/>
    <lineage>
        <taxon>Bacteria</taxon>
        <taxon>Pseudomonadati</taxon>
        <taxon>Thermodesulfobacteriota</taxon>
        <taxon>Desulfuromonadia</taxon>
        <taxon>Geobacterales</taxon>
        <taxon>Geobacteraceae</taxon>
        <taxon>Geomonas</taxon>
    </lineage>
</organism>
<sequence>MQEILSDFVTPGMRVLDIGCGDGFVAETLGKEIPGLKITAVDTNLSDQQLAEFAATKRGISFRKELPDEGDFNVVLLLDVMEHVQDDLSFLTGIAERHVAGKGLVLITVPAFQAIFSGHDYFLGHYRRYSLPQLLRVVEEAGLTSRRCGYLFFSLLLPKLVLFKLLKCAGSSEGVGHWRKGPLLTSLIHLALKLDNKILFAAGRFGFKIPGLTGWVLCEKQG</sequence>
<dbReference type="RefSeq" id="WP_199393704.1">
    <property type="nucleotide sequence ID" value="NZ_JAEMHK010000002.1"/>
</dbReference>
<accession>A0ABS0YMI5</accession>
<dbReference type="PANTHER" id="PTHR43861:SF6">
    <property type="entry name" value="METHYLTRANSFERASE TYPE 11"/>
    <property type="match status" value="1"/>
</dbReference>
<dbReference type="Gene3D" id="3.40.50.150">
    <property type="entry name" value="Vaccinia Virus protein VP39"/>
    <property type="match status" value="1"/>
</dbReference>
<dbReference type="GO" id="GO:0008168">
    <property type="term" value="F:methyltransferase activity"/>
    <property type="evidence" value="ECO:0007669"/>
    <property type="project" value="UniProtKB-KW"/>
</dbReference>
<name>A0ABS0YMI5_9BACT</name>
<dbReference type="EMBL" id="JAEMHK010000002">
    <property type="protein sequence ID" value="MBJ6799186.1"/>
    <property type="molecule type" value="Genomic_DNA"/>
</dbReference>
<proteinExistence type="predicted"/>
<comment type="caution">
    <text evidence="1">The sequence shown here is derived from an EMBL/GenBank/DDBJ whole genome shotgun (WGS) entry which is preliminary data.</text>
</comment>
<dbReference type="InterPro" id="IPR029063">
    <property type="entry name" value="SAM-dependent_MTases_sf"/>
</dbReference>
<protein>
    <submittedName>
        <fullName evidence="1">Class I SAM-dependent methyltransferase</fullName>
    </submittedName>
</protein>
<keyword evidence="1" id="KW-0808">Transferase</keyword>
<dbReference type="GO" id="GO:0032259">
    <property type="term" value="P:methylation"/>
    <property type="evidence" value="ECO:0007669"/>
    <property type="project" value="UniProtKB-KW"/>
</dbReference>
<dbReference type="SUPFAM" id="SSF53335">
    <property type="entry name" value="S-adenosyl-L-methionine-dependent methyltransferases"/>
    <property type="match status" value="1"/>
</dbReference>
<dbReference type="CDD" id="cd02440">
    <property type="entry name" value="AdoMet_MTases"/>
    <property type="match status" value="1"/>
</dbReference>
<reference evidence="1 2" key="1">
    <citation type="submission" date="2020-12" db="EMBL/GenBank/DDBJ databases">
        <title>Geomonas sp. Red259, isolated from paddy soil.</title>
        <authorList>
            <person name="Xu Z."/>
            <person name="Zhang Z."/>
            <person name="Masuda Y."/>
            <person name="Itoh H."/>
            <person name="Senoo K."/>
        </authorList>
    </citation>
    <scope>NUCLEOTIDE SEQUENCE [LARGE SCALE GENOMIC DNA]</scope>
    <source>
        <strain evidence="1 2">Red259</strain>
    </source>
</reference>
<keyword evidence="1" id="KW-0489">Methyltransferase</keyword>
<gene>
    <name evidence="1" type="ORF">JFN90_03435</name>
</gene>
<dbReference type="Pfam" id="PF13489">
    <property type="entry name" value="Methyltransf_23"/>
    <property type="match status" value="1"/>
</dbReference>
<evidence type="ECO:0000313" key="1">
    <source>
        <dbReference type="EMBL" id="MBJ6799186.1"/>
    </source>
</evidence>
<keyword evidence="2" id="KW-1185">Reference proteome</keyword>
<evidence type="ECO:0000313" key="2">
    <source>
        <dbReference type="Proteomes" id="UP000641025"/>
    </source>
</evidence>
<dbReference type="Proteomes" id="UP000641025">
    <property type="component" value="Unassembled WGS sequence"/>
</dbReference>
<dbReference type="PANTHER" id="PTHR43861">
    <property type="entry name" value="TRANS-ACONITATE 2-METHYLTRANSFERASE-RELATED"/>
    <property type="match status" value="1"/>
</dbReference>